<sequence length="121" mass="13795">MIEAKRVGEVEEVINMPSSGELMHRLRKHSSLASGYPYDVCRVLVERIADKHISPREIAISWAQARQEIMGNPQTVPYSLYKLLLGLQGAIVMWELIQDKRMAKQAINHLFSAYKETANQT</sequence>
<reference evidence="1 2" key="1">
    <citation type="journal article" date="2016" name="Nat. Commun.">
        <title>Thousands of microbial genomes shed light on interconnected biogeochemical processes in an aquifer system.</title>
        <authorList>
            <person name="Anantharaman K."/>
            <person name="Brown C.T."/>
            <person name="Hug L.A."/>
            <person name="Sharon I."/>
            <person name="Castelle C.J."/>
            <person name="Probst A.J."/>
            <person name="Thomas B.C."/>
            <person name="Singh A."/>
            <person name="Wilkins M.J."/>
            <person name="Karaoz U."/>
            <person name="Brodie E.L."/>
            <person name="Williams K.H."/>
            <person name="Hubbard S.S."/>
            <person name="Banfield J.F."/>
        </authorList>
    </citation>
    <scope>NUCLEOTIDE SEQUENCE [LARGE SCALE GENOMIC DNA]</scope>
</reference>
<evidence type="ECO:0000313" key="2">
    <source>
        <dbReference type="Proteomes" id="UP000177382"/>
    </source>
</evidence>
<organism evidence="1 2">
    <name type="scientific">Candidatus Woesebacteria bacterium RBG_16_42_24</name>
    <dbReference type="NCBI Taxonomy" id="1802485"/>
    <lineage>
        <taxon>Bacteria</taxon>
        <taxon>Candidatus Woeseibacteriota</taxon>
    </lineage>
</organism>
<dbReference type="Proteomes" id="UP000177382">
    <property type="component" value="Unassembled WGS sequence"/>
</dbReference>
<comment type="caution">
    <text evidence="1">The sequence shown here is derived from an EMBL/GenBank/DDBJ whole genome shotgun (WGS) entry which is preliminary data.</text>
</comment>
<dbReference type="STRING" id="1802485.A2V97_01925"/>
<dbReference type="EMBL" id="MGFX01000006">
    <property type="protein sequence ID" value="OGM15367.1"/>
    <property type="molecule type" value="Genomic_DNA"/>
</dbReference>
<protein>
    <submittedName>
        <fullName evidence="1">Uncharacterized protein</fullName>
    </submittedName>
</protein>
<proteinExistence type="predicted"/>
<gene>
    <name evidence="1" type="ORF">A2V97_01925</name>
</gene>
<name>A0A1F7XK23_9BACT</name>
<dbReference type="AlphaFoldDB" id="A0A1F7XK23"/>
<accession>A0A1F7XK23</accession>
<evidence type="ECO:0000313" key="1">
    <source>
        <dbReference type="EMBL" id="OGM15367.1"/>
    </source>
</evidence>